<sequence length="201" mass="22779">MSETNIQIVTIIILGLLGLIGGIAAIRVVLTSSILKGIVRHYCLCIIISSSLINLSHLFWGAPRALWSSLSKYDVLDNTIGFIAFTSVSVMYIAKILLAFNRFMAISWNGAYYRSLEKVQFIQYFLLIAYSVIMSAPMLFPGFRVIWVNDGKSFWFIEDSPNAELYMNITQPWAAYFVIAICTSLDSMTFFLIKKRIMVKI</sequence>
<keyword evidence="1" id="KW-0472">Membrane</keyword>
<feature type="transmembrane region" description="Helical" evidence="1">
    <location>
        <begin position="80"/>
        <end position="100"/>
    </location>
</feature>
<dbReference type="Pfam" id="PF10328">
    <property type="entry name" value="7TM_GPCR_Srx"/>
    <property type="match status" value="1"/>
</dbReference>
<name>A0AAF3FMX8_9BILA</name>
<keyword evidence="1" id="KW-0812">Transmembrane</keyword>
<dbReference type="InterPro" id="IPR019430">
    <property type="entry name" value="7TM_GPCR_serpentine_rcpt_Srx"/>
</dbReference>
<dbReference type="SUPFAM" id="SSF81321">
    <property type="entry name" value="Family A G protein-coupled receptor-like"/>
    <property type="match status" value="1"/>
</dbReference>
<evidence type="ECO:0000313" key="3">
    <source>
        <dbReference type="Proteomes" id="UP000887575"/>
    </source>
</evidence>
<feature type="transmembrane region" description="Helical" evidence="1">
    <location>
        <begin position="6"/>
        <end position="30"/>
    </location>
</feature>
<keyword evidence="1" id="KW-1133">Transmembrane helix</keyword>
<dbReference type="AlphaFoldDB" id="A0AAF3FMX8"/>
<proteinExistence type="predicted"/>
<dbReference type="Gene3D" id="1.20.1070.10">
    <property type="entry name" value="Rhodopsin 7-helix transmembrane proteins"/>
    <property type="match status" value="1"/>
</dbReference>
<feature type="transmembrane region" description="Helical" evidence="1">
    <location>
        <begin position="42"/>
        <end position="60"/>
    </location>
</feature>
<feature type="domain" description="7TM GPCR serpentine receptor class x (Srx)" evidence="2">
    <location>
        <begin position="13"/>
        <end position="194"/>
    </location>
</feature>
<feature type="transmembrane region" description="Helical" evidence="1">
    <location>
        <begin position="121"/>
        <end position="140"/>
    </location>
</feature>
<evidence type="ECO:0000313" key="4">
    <source>
        <dbReference type="WBParaSite" id="MBELARI_LOCUS801"/>
    </source>
</evidence>
<dbReference type="WBParaSite" id="MBELARI_LOCUS801">
    <property type="protein sequence ID" value="MBELARI_LOCUS801"/>
    <property type="gene ID" value="MBELARI_LOCUS801"/>
</dbReference>
<feature type="transmembrane region" description="Helical" evidence="1">
    <location>
        <begin position="173"/>
        <end position="193"/>
    </location>
</feature>
<dbReference type="Proteomes" id="UP000887575">
    <property type="component" value="Unassembled WGS sequence"/>
</dbReference>
<protein>
    <recommendedName>
        <fullName evidence="2">7TM GPCR serpentine receptor class x (Srx) domain-containing protein</fullName>
    </recommendedName>
</protein>
<keyword evidence="3" id="KW-1185">Reference proteome</keyword>
<reference evidence="4" key="1">
    <citation type="submission" date="2024-02" db="UniProtKB">
        <authorList>
            <consortium name="WormBaseParasite"/>
        </authorList>
    </citation>
    <scope>IDENTIFICATION</scope>
</reference>
<organism evidence="3 4">
    <name type="scientific">Mesorhabditis belari</name>
    <dbReference type="NCBI Taxonomy" id="2138241"/>
    <lineage>
        <taxon>Eukaryota</taxon>
        <taxon>Metazoa</taxon>
        <taxon>Ecdysozoa</taxon>
        <taxon>Nematoda</taxon>
        <taxon>Chromadorea</taxon>
        <taxon>Rhabditida</taxon>
        <taxon>Rhabditina</taxon>
        <taxon>Rhabditomorpha</taxon>
        <taxon>Rhabditoidea</taxon>
        <taxon>Rhabditidae</taxon>
        <taxon>Mesorhabditinae</taxon>
        <taxon>Mesorhabditis</taxon>
    </lineage>
</organism>
<accession>A0AAF3FMX8</accession>
<evidence type="ECO:0000256" key="1">
    <source>
        <dbReference type="SAM" id="Phobius"/>
    </source>
</evidence>
<evidence type="ECO:0000259" key="2">
    <source>
        <dbReference type="Pfam" id="PF10328"/>
    </source>
</evidence>